<dbReference type="OrthoDB" id="9813612at2"/>
<evidence type="ECO:0000256" key="3">
    <source>
        <dbReference type="ARBA" id="ARBA00012748"/>
    </source>
</evidence>
<evidence type="ECO:0000313" key="10">
    <source>
        <dbReference type="Proteomes" id="UP000054703"/>
    </source>
</evidence>
<dbReference type="Gene3D" id="3.40.640.10">
    <property type="entry name" value="Type I PLP-dependent aspartate aminotransferase-like (Major domain)"/>
    <property type="match status" value="1"/>
</dbReference>
<dbReference type="CDD" id="cd00609">
    <property type="entry name" value="AAT_like"/>
    <property type="match status" value="1"/>
</dbReference>
<dbReference type="EMBL" id="LNYU01000075">
    <property type="protein sequence ID" value="KTD57441.1"/>
    <property type="molecule type" value="Genomic_DNA"/>
</dbReference>
<keyword evidence="6" id="KW-0663">Pyridoxal phosphate</keyword>
<comment type="caution">
    <text evidence="9">The sequence shown here is derived from an EMBL/GenBank/DDBJ whole genome shotgun (WGS) entry which is preliminary data.</text>
</comment>
<evidence type="ECO:0000256" key="7">
    <source>
        <dbReference type="ARBA" id="ARBA00047481"/>
    </source>
</evidence>
<dbReference type="InterPro" id="IPR004839">
    <property type="entry name" value="Aminotransferase_I/II_large"/>
</dbReference>
<evidence type="ECO:0000256" key="4">
    <source>
        <dbReference type="ARBA" id="ARBA00022576"/>
    </source>
</evidence>
<dbReference type="PANTHER" id="PTHR42885:SF2">
    <property type="entry name" value="HISTIDINOL-PHOSPHATE AMINOTRANSFERASE"/>
    <property type="match status" value="1"/>
</dbReference>
<dbReference type="Pfam" id="PF00155">
    <property type="entry name" value="Aminotran_1_2"/>
    <property type="match status" value="1"/>
</dbReference>
<dbReference type="EC" id="2.6.1.9" evidence="3"/>
<dbReference type="GO" id="GO:0030170">
    <property type="term" value="F:pyridoxal phosphate binding"/>
    <property type="evidence" value="ECO:0007669"/>
    <property type="project" value="InterPro"/>
</dbReference>
<evidence type="ECO:0000256" key="5">
    <source>
        <dbReference type="ARBA" id="ARBA00022679"/>
    </source>
</evidence>
<dbReference type="SUPFAM" id="SSF53383">
    <property type="entry name" value="PLP-dependent transferases"/>
    <property type="match status" value="1"/>
</dbReference>
<dbReference type="AlphaFoldDB" id="A0A0W0YKI6"/>
<dbReference type="InterPro" id="IPR015424">
    <property type="entry name" value="PyrdxlP-dep_Trfase"/>
</dbReference>
<comment type="catalytic activity">
    <reaction evidence="7">
        <text>L-histidinol phosphate + 2-oxoglutarate = 3-(imidazol-4-yl)-2-oxopropyl phosphate + L-glutamate</text>
        <dbReference type="Rhea" id="RHEA:23744"/>
        <dbReference type="ChEBI" id="CHEBI:16810"/>
        <dbReference type="ChEBI" id="CHEBI:29985"/>
        <dbReference type="ChEBI" id="CHEBI:57766"/>
        <dbReference type="ChEBI" id="CHEBI:57980"/>
        <dbReference type="EC" id="2.6.1.9"/>
    </reaction>
</comment>
<evidence type="ECO:0000259" key="8">
    <source>
        <dbReference type="Pfam" id="PF00155"/>
    </source>
</evidence>
<evidence type="ECO:0000256" key="6">
    <source>
        <dbReference type="ARBA" id="ARBA00022898"/>
    </source>
</evidence>
<keyword evidence="10" id="KW-1185">Reference proteome</keyword>
<accession>A0A0W0YKI6</accession>
<dbReference type="GO" id="GO:0004400">
    <property type="term" value="F:histidinol-phosphate transaminase activity"/>
    <property type="evidence" value="ECO:0007669"/>
    <property type="project" value="UniProtKB-EC"/>
</dbReference>
<organism evidence="9 10">
    <name type="scientific">Legionella santicrucis</name>
    <dbReference type="NCBI Taxonomy" id="45074"/>
    <lineage>
        <taxon>Bacteria</taxon>
        <taxon>Pseudomonadati</taxon>
        <taxon>Pseudomonadota</taxon>
        <taxon>Gammaproteobacteria</taxon>
        <taxon>Legionellales</taxon>
        <taxon>Legionellaceae</taxon>
        <taxon>Legionella</taxon>
    </lineage>
</organism>
<evidence type="ECO:0000313" key="9">
    <source>
        <dbReference type="EMBL" id="KTD57441.1"/>
    </source>
</evidence>
<dbReference type="STRING" id="45074.Lsan_2543"/>
<protein>
    <recommendedName>
        <fullName evidence="3">histidinol-phosphate transaminase</fullName>
        <ecNumber evidence="3">2.6.1.9</ecNumber>
    </recommendedName>
</protein>
<dbReference type="PANTHER" id="PTHR42885">
    <property type="entry name" value="HISTIDINOL-PHOSPHATE AMINOTRANSFERASE-RELATED"/>
    <property type="match status" value="1"/>
</dbReference>
<dbReference type="Gene3D" id="3.90.1150.10">
    <property type="entry name" value="Aspartate Aminotransferase, domain 1"/>
    <property type="match status" value="1"/>
</dbReference>
<proteinExistence type="predicted"/>
<sequence>MSVLNLIRPELLNNQAYIPISGQISYRLHANELPWSVLNTKIDLNFYPEKMAQQPLLEQLAKLYQVDVTQLVLTRGSDDGIDLITRLFLRAGQDACMQCPPTFPMYSFYAHLQQAQLIDCPLDPLNCFEISVEEIRNCWQKNCKMIILCNPNNPTASLIDINQIAALCEEYKDRSIIVVDEAYIEFTQNQSATCLISQFDNLIVLRTLSKAYGLANLRLGSILAQAHVIQALNNIMLPFPLSTVVINLALKALVKPAWFSESINKIKKARTQLSQALTLCPFIETVYPSQTNFILIKTRYAPELVSWFGSHGIAVKNFPPHSSLQDHLRITVGNEAQNRFLLHTLSSFQPNSSSEGCE</sequence>
<dbReference type="InterPro" id="IPR015422">
    <property type="entry name" value="PyrdxlP-dep_Trfase_small"/>
</dbReference>
<comment type="cofactor">
    <cofactor evidence="1">
        <name>pyridoxal 5'-phosphate</name>
        <dbReference type="ChEBI" id="CHEBI:597326"/>
    </cofactor>
</comment>
<reference evidence="9 10" key="1">
    <citation type="submission" date="2015-11" db="EMBL/GenBank/DDBJ databases">
        <title>Genomic analysis of 38 Legionella species identifies large and diverse effector repertoires.</title>
        <authorList>
            <person name="Burstein D."/>
            <person name="Amaro F."/>
            <person name="Zusman T."/>
            <person name="Lifshitz Z."/>
            <person name="Cohen O."/>
            <person name="Gilbert J.A."/>
            <person name="Pupko T."/>
            <person name="Shuman H.A."/>
            <person name="Segal G."/>
        </authorList>
    </citation>
    <scope>NUCLEOTIDE SEQUENCE [LARGE SCALE GENOMIC DNA]</scope>
    <source>
        <strain evidence="9 10">SC-63-C7</strain>
    </source>
</reference>
<gene>
    <name evidence="9" type="primary">hisC</name>
    <name evidence="9" type="ORF">Lsan_2543</name>
</gene>
<keyword evidence="4 9" id="KW-0032">Aminotransferase</keyword>
<dbReference type="PATRIC" id="fig|45074.5.peg.2736"/>
<comment type="pathway">
    <text evidence="2">Amino-acid biosynthesis; L-histidine biosynthesis; L-histidine from 5-phospho-alpha-D-ribose 1-diphosphate: step 7/9.</text>
</comment>
<feature type="domain" description="Aminotransferase class I/classII large" evidence="8">
    <location>
        <begin position="43"/>
        <end position="343"/>
    </location>
</feature>
<evidence type="ECO:0000256" key="2">
    <source>
        <dbReference type="ARBA" id="ARBA00005011"/>
    </source>
</evidence>
<dbReference type="InterPro" id="IPR015421">
    <property type="entry name" value="PyrdxlP-dep_Trfase_major"/>
</dbReference>
<dbReference type="Proteomes" id="UP000054703">
    <property type="component" value="Unassembled WGS sequence"/>
</dbReference>
<evidence type="ECO:0000256" key="1">
    <source>
        <dbReference type="ARBA" id="ARBA00001933"/>
    </source>
</evidence>
<name>A0A0W0YKI6_9GAMM</name>
<keyword evidence="5 9" id="KW-0808">Transferase</keyword>
<dbReference type="RefSeq" id="WP_058514619.1">
    <property type="nucleotide sequence ID" value="NZ_CAAAIH010000047.1"/>
</dbReference>